<dbReference type="AlphaFoldDB" id="A0A182JCG1"/>
<reference evidence="3" key="1">
    <citation type="submission" date="2022-08" db="UniProtKB">
        <authorList>
            <consortium name="EnsemblMetazoa"/>
        </authorList>
    </citation>
    <scope>IDENTIFICATION</scope>
    <source>
        <strain evidence="3">EBRO</strain>
    </source>
</reference>
<proteinExistence type="predicted"/>
<dbReference type="STRING" id="41427.A0A182JCG1"/>
<organism evidence="3">
    <name type="scientific">Anopheles atroparvus</name>
    <name type="common">European mosquito</name>
    <dbReference type="NCBI Taxonomy" id="41427"/>
    <lineage>
        <taxon>Eukaryota</taxon>
        <taxon>Metazoa</taxon>
        <taxon>Ecdysozoa</taxon>
        <taxon>Arthropoda</taxon>
        <taxon>Hexapoda</taxon>
        <taxon>Insecta</taxon>
        <taxon>Pterygota</taxon>
        <taxon>Neoptera</taxon>
        <taxon>Endopterygota</taxon>
        <taxon>Diptera</taxon>
        <taxon>Nematocera</taxon>
        <taxon>Culicoidea</taxon>
        <taxon>Culicidae</taxon>
        <taxon>Anophelinae</taxon>
        <taxon>Anopheles</taxon>
    </lineage>
</organism>
<name>A0A182JCG1_ANOAO</name>
<feature type="compositionally biased region" description="Basic and acidic residues" evidence="1">
    <location>
        <begin position="201"/>
        <end position="210"/>
    </location>
</feature>
<feature type="chain" id="PRO_5043848107" evidence="2">
    <location>
        <begin position="20"/>
        <end position="370"/>
    </location>
</feature>
<feature type="compositionally biased region" description="Basic and acidic residues" evidence="1">
    <location>
        <begin position="281"/>
        <end position="294"/>
    </location>
</feature>
<feature type="signal peptide" evidence="2">
    <location>
        <begin position="1"/>
        <end position="19"/>
    </location>
</feature>
<evidence type="ECO:0000256" key="2">
    <source>
        <dbReference type="SAM" id="SignalP"/>
    </source>
</evidence>
<dbReference type="EnsemblMetazoa" id="AATE015477-RA">
    <property type="protein sequence ID" value="AATE015477-PA.1"/>
    <property type="gene ID" value="AATE015477"/>
</dbReference>
<accession>A0A182JCG1</accession>
<feature type="compositionally biased region" description="Acidic residues" evidence="1">
    <location>
        <begin position="237"/>
        <end position="246"/>
    </location>
</feature>
<feature type="region of interest" description="Disordered" evidence="1">
    <location>
        <begin position="42"/>
        <end position="370"/>
    </location>
</feature>
<evidence type="ECO:0000256" key="1">
    <source>
        <dbReference type="SAM" id="MobiDB-lite"/>
    </source>
</evidence>
<feature type="compositionally biased region" description="Basic and acidic residues" evidence="1">
    <location>
        <begin position="165"/>
        <end position="175"/>
    </location>
</feature>
<dbReference type="VEuPathDB" id="VectorBase:AATE015477"/>
<sequence length="370" mass="41426">MCRVETIVLAVVLLVECGALHMYPEIFDPAKFLQRPLPLRAHSERSASPSVMVGGATESTGGFKDGEVGFVRSSSESGKGGYRHRENFHKKDGNQYGHEKQTGFGESKRTGDQAADGKDEHGRVTVHTDHYRPEPTYEVTEEQSDLENPDKHKKYGAASQKDKKKPTNEKLEKKSSRQTAASSPKDRSNQKNNHNGYESIVYHENERDSSEQGYGKRKVTGKLPDRKPAKQMAAHNDDDDDEEGFEDEGKSSAERDYDHAYDGDSDGGDAGRESDFDDNYESVRFDTDFGRSFDSEEQDGVESESNGKGRGRTVARQDQGYDYDEEVDRDEVDETASEDKYRGGEDSEEEDGDDRQYEDASEADGDAQDY</sequence>
<feature type="compositionally biased region" description="Acidic residues" evidence="1">
    <location>
        <begin position="359"/>
        <end position="370"/>
    </location>
</feature>
<feature type="compositionally biased region" description="Acidic residues" evidence="1">
    <location>
        <begin position="321"/>
        <end position="336"/>
    </location>
</feature>
<feature type="compositionally biased region" description="Basic and acidic residues" evidence="1">
    <location>
        <begin position="247"/>
        <end position="262"/>
    </location>
</feature>
<evidence type="ECO:0000313" key="3">
    <source>
        <dbReference type="EnsemblMetazoa" id="AATE015477-PA.1"/>
    </source>
</evidence>
<feature type="compositionally biased region" description="Basic and acidic residues" evidence="1">
    <location>
        <begin position="83"/>
        <end position="135"/>
    </location>
</feature>
<protein>
    <submittedName>
        <fullName evidence="3">Uncharacterized protein</fullName>
    </submittedName>
</protein>
<keyword evidence="2" id="KW-0732">Signal</keyword>